<dbReference type="Proteomes" id="UP000675880">
    <property type="component" value="Unassembled WGS sequence"/>
</dbReference>
<name>A0ABM8QB54_9BACT</name>
<organism evidence="1 2">
    <name type="scientific">Nitrospira defluvii</name>
    <dbReference type="NCBI Taxonomy" id="330214"/>
    <lineage>
        <taxon>Bacteria</taxon>
        <taxon>Pseudomonadati</taxon>
        <taxon>Nitrospirota</taxon>
        <taxon>Nitrospiria</taxon>
        <taxon>Nitrospirales</taxon>
        <taxon>Nitrospiraceae</taxon>
        <taxon>Nitrospira</taxon>
    </lineage>
</organism>
<evidence type="ECO:0000313" key="2">
    <source>
        <dbReference type="Proteomes" id="UP000675880"/>
    </source>
</evidence>
<gene>
    <name evidence="1" type="ORF">NSPZN2_10026</name>
</gene>
<proteinExistence type="predicted"/>
<evidence type="ECO:0008006" key="3">
    <source>
        <dbReference type="Google" id="ProtNLM"/>
    </source>
</evidence>
<reference evidence="1 2" key="1">
    <citation type="submission" date="2021-02" db="EMBL/GenBank/DDBJ databases">
        <authorList>
            <person name="Han P."/>
        </authorList>
    </citation>
    <scope>NUCLEOTIDE SEQUENCE [LARGE SCALE GENOMIC DNA]</scope>
    <source>
        <strain evidence="1">Candidatus Nitrospira sp. ZN2</strain>
    </source>
</reference>
<protein>
    <recommendedName>
        <fullName evidence="3">Transposase</fullName>
    </recommendedName>
</protein>
<accession>A0ABM8QB54</accession>
<sequence>MSVLESKVEGENCAMRTFYAEPEGLRVVVRKGRQSTREFLAGVLFGLVELNGELFYG</sequence>
<evidence type="ECO:0000313" key="1">
    <source>
        <dbReference type="EMBL" id="CAE6687117.1"/>
    </source>
</evidence>
<dbReference type="EMBL" id="CAJNBJ010000001">
    <property type="protein sequence ID" value="CAE6687117.1"/>
    <property type="molecule type" value="Genomic_DNA"/>
</dbReference>
<comment type="caution">
    <text evidence="1">The sequence shown here is derived from an EMBL/GenBank/DDBJ whole genome shotgun (WGS) entry which is preliminary data.</text>
</comment>
<keyword evidence="2" id="KW-1185">Reference proteome</keyword>